<feature type="transmembrane region" description="Helical" evidence="4">
    <location>
        <begin position="323"/>
        <end position="342"/>
    </location>
</feature>
<keyword evidence="2" id="KW-0802">TPR repeat</keyword>
<feature type="transmembrane region" description="Helical" evidence="4">
    <location>
        <begin position="129"/>
        <end position="147"/>
    </location>
</feature>
<evidence type="ECO:0000256" key="1">
    <source>
        <dbReference type="ARBA" id="ARBA00022737"/>
    </source>
</evidence>
<dbReference type="EMBL" id="BPLR01015905">
    <property type="protein sequence ID" value="GIY79583.1"/>
    <property type="molecule type" value="Genomic_DNA"/>
</dbReference>
<dbReference type="InterPro" id="IPR013618">
    <property type="entry name" value="TMTC_DUF1736"/>
</dbReference>
<feature type="transmembrane region" description="Helical" evidence="4">
    <location>
        <begin position="92"/>
        <end position="108"/>
    </location>
</feature>
<comment type="caution">
    <text evidence="6">The sequence shown here is derived from an EMBL/GenBank/DDBJ whole genome shotgun (WGS) entry which is preliminary data.</text>
</comment>
<dbReference type="PANTHER" id="PTHR44216">
    <property type="entry name" value="PROTEIN O-MANNOSYL-TRANSFERASE TMTC2"/>
    <property type="match status" value="1"/>
</dbReference>
<dbReference type="Proteomes" id="UP001054945">
    <property type="component" value="Unassembled WGS sequence"/>
</dbReference>
<feature type="transmembrane region" description="Helical" evidence="4">
    <location>
        <begin position="167"/>
        <end position="191"/>
    </location>
</feature>
<accession>A0AAV4WBB0</accession>
<feature type="transmembrane region" description="Helical" evidence="4">
    <location>
        <begin position="71"/>
        <end position="86"/>
    </location>
</feature>
<feature type="domain" description="DUF1736" evidence="5">
    <location>
        <begin position="149"/>
        <end position="221"/>
    </location>
</feature>
<evidence type="ECO:0000256" key="4">
    <source>
        <dbReference type="SAM" id="Phobius"/>
    </source>
</evidence>
<dbReference type="InterPro" id="IPR052384">
    <property type="entry name" value="TMTC_O-mannosyltransferase"/>
</dbReference>
<dbReference type="PANTHER" id="PTHR44216:SF3">
    <property type="entry name" value="PROTEIN O-MANNOSYL-TRANSFERASE TMTC2"/>
    <property type="match status" value="1"/>
</dbReference>
<keyword evidence="3 4" id="KW-0472">Membrane</keyword>
<organism evidence="6 7">
    <name type="scientific">Caerostris extrusa</name>
    <name type="common">Bark spider</name>
    <name type="synonym">Caerostris bankana</name>
    <dbReference type="NCBI Taxonomy" id="172846"/>
    <lineage>
        <taxon>Eukaryota</taxon>
        <taxon>Metazoa</taxon>
        <taxon>Ecdysozoa</taxon>
        <taxon>Arthropoda</taxon>
        <taxon>Chelicerata</taxon>
        <taxon>Arachnida</taxon>
        <taxon>Araneae</taxon>
        <taxon>Araneomorphae</taxon>
        <taxon>Entelegynae</taxon>
        <taxon>Araneoidea</taxon>
        <taxon>Araneidae</taxon>
        <taxon>Caerostris</taxon>
    </lineage>
</organism>
<keyword evidence="4" id="KW-1133">Transmembrane helix</keyword>
<sequence length="362" mass="40721">MVSALFTQLASAIFCHNPLPTLAAGLLFAAHPIHTEAVAGIVGRADVEACLFFLLALLSYMRYCKYRDKKIYLYICLVMSAAAMFTKEHGVTVLLLCAVYDLFVVHRLHPKDFLVILNQKKYGALREGLLHLILTSIALVLVRFHLMGSKTPDFAPADNPASDNASWHTRAFTFFYLPAFNFWLMLCPRWLSFDWSMESIPLITNQYDPRNFFSACFYIACLHFLIQILRSLSTQKSSALSGSHGSCNCTSTCCTWNHRIQLGRQYLRSTYNKSYSCVMNNNGSNNGHHRASNGHSSVQYRSSQDSCTDCYCFSGMHNHTDAVIMATSLMAFPFVPATNFFLRRIRGCRASAVHTQHGVLSP</sequence>
<evidence type="ECO:0000256" key="3">
    <source>
        <dbReference type="ARBA" id="ARBA00023136"/>
    </source>
</evidence>
<evidence type="ECO:0000313" key="7">
    <source>
        <dbReference type="Proteomes" id="UP001054945"/>
    </source>
</evidence>
<keyword evidence="4" id="KW-0812">Transmembrane</keyword>
<dbReference type="GO" id="GO:0000030">
    <property type="term" value="F:mannosyltransferase activity"/>
    <property type="evidence" value="ECO:0007669"/>
    <property type="project" value="TreeGrafter"/>
</dbReference>
<dbReference type="GO" id="GO:0035269">
    <property type="term" value="P:protein O-linked glycosylation via mannose"/>
    <property type="evidence" value="ECO:0007669"/>
    <property type="project" value="TreeGrafter"/>
</dbReference>
<evidence type="ECO:0000259" key="5">
    <source>
        <dbReference type="Pfam" id="PF08409"/>
    </source>
</evidence>
<evidence type="ECO:0000313" key="6">
    <source>
        <dbReference type="EMBL" id="GIY79583.1"/>
    </source>
</evidence>
<feature type="transmembrane region" description="Helical" evidence="4">
    <location>
        <begin position="212"/>
        <end position="229"/>
    </location>
</feature>
<protein>
    <submittedName>
        <fullName evidence="6">Protein O-mannosyl-transferase TMTC2</fullName>
    </submittedName>
</protein>
<dbReference type="AlphaFoldDB" id="A0AAV4WBB0"/>
<keyword evidence="7" id="KW-1185">Reference proteome</keyword>
<name>A0AAV4WBB0_CAEEX</name>
<keyword evidence="1" id="KW-0677">Repeat</keyword>
<feature type="transmembrane region" description="Helical" evidence="4">
    <location>
        <begin position="39"/>
        <end position="59"/>
    </location>
</feature>
<dbReference type="Pfam" id="PF08409">
    <property type="entry name" value="TMTC_DUF1736"/>
    <property type="match status" value="1"/>
</dbReference>
<reference evidence="6 7" key="1">
    <citation type="submission" date="2021-06" db="EMBL/GenBank/DDBJ databases">
        <title>Caerostris extrusa draft genome.</title>
        <authorList>
            <person name="Kono N."/>
            <person name="Arakawa K."/>
        </authorList>
    </citation>
    <scope>NUCLEOTIDE SEQUENCE [LARGE SCALE GENOMIC DNA]</scope>
</reference>
<dbReference type="GO" id="GO:0005789">
    <property type="term" value="C:endoplasmic reticulum membrane"/>
    <property type="evidence" value="ECO:0007669"/>
    <property type="project" value="TreeGrafter"/>
</dbReference>
<proteinExistence type="predicted"/>
<gene>
    <name evidence="6" type="primary">TMTC2</name>
    <name evidence="6" type="ORF">CEXT_26241</name>
</gene>
<evidence type="ECO:0000256" key="2">
    <source>
        <dbReference type="ARBA" id="ARBA00022803"/>
    </source>
</evidence>